<reference evidence="11" key="4">
    <citation type="submission" date="2025-04" db="UniProtKB">
        <authorList>
            <consortium name="RefSeq"/>
        </authorList>
    </citation>
    <scope>IDENTIFICATION</scope>
</reference>
<dbReference type="GO" id="GO:0003723">
    <property type="term" value="F:RNA binding"/>
    <property type="evidence" value="ECO:0007669"/>
    <property type="project" value="UniProtKB-KW"/>
</dbReference>
<feature type="domain" description="C2H2-type" evidence="7">
    <location>
        <begin position="45"/>
        <end position="74"/>
    </location>
</feature>
<evidence type="ECO:0000313" key="11">
    <source>
        <dbReference type="RefSeq" id="NP_001016094.1"/>
    </source>
</evidence>
<keyword evidence="4" id="KW-0862">Zinc</keyword>
<dbReference type="CTD" id="570186"/>
<dbReference type="PROSITE" id="PS50157">
    <property type="entry name" value="ZINC_FINGER_C2H2_2"/>
    <property type="match status" value="7"/>
</dbReference>
<dbReference type="Gene3D" id="3.30.160.60">
    <property type="entry name" value="Classic Zinc Finger"/>
    <property type="match status" value="4"/>
</dbReference>
<dbReference type="EMBL" id="CR762177">
    <property type="protein sequence ID" value="CAJ83523.1"/>
    <property type="molecule type" value="mRNA"/>
</dbReference>
<keyword evidence="10" id="KW-1185">Reference proteome</keyword>
<dbReference type="OMA" id="CQCAVAG"/>
<feature type="domain" description="C2H2-type" evidence="7">
    <location>
        <begin position="15"/>
        <end position="44"/>
    </location>
</feature>
<reference evidence="8" key="1">
    <citation type="submission" date="2006-10" db="EMBL/GenBank/DDBJ databases">
        <authorList>
            <person name="Amaya E."/>
            <person name="Ashurst J.L."/>
            <person name="Bonfield J.K."/>
            <person name="Croning M.D.R."/>
            <person name="Chen C-K."/>
            <person name="Davies R.M."/>
            <person name="Francis M.D."/>
            <person name="Garrett N."/>
            <person name="Gilchrist M.J."/>
            <person name="Grafham D.V."/>
            <person name="McLaren S.R."/>
            <person name="Papalopulu N."/>
            <person name="Rogers J."/>
            <person name="Smith J.C."/>
            <person name="Taylor R.G."/>
            <person name="Voigt J."/>
            <person name="Zorn A.M."/>
        </authorList>
    </citation>
    <scope>NUCLEOTIDE SEQUENCE</scope>
</reference>
<reference evidence="9" key="3">
    <citation type="submission" date="2021-03" db="UniProtKB">
        <authorList>
            <consortium name="Ensembl"/>
        </authorList>
    </citation>
    <scope>IDENTIFICATION</scope>
</reference>
<reference evidence="9" key="2">
    <citation type="journal article" date="2010" name="Science">
        <title>The genome of the Western clawed frog Xenopus tropicalis.</title>
        <authorList>
            <person name="Hellsten U."/>
            <person name="Harland R.M."/>
            <person name="Gilchrist M.J."/>
            <person name="Hendrix D."/>
            <person name="Jurka J."/>
            <person name="Kapitonov V."/>
            <person name="Ovcharenko I."/>
            <person name="Putnam N.H."/>
            <person name="Shu S."/>
            <person name="Taher L."/>
            <person name="Blitz I.L."/>
            <person name="Blumberg B."/>
            <person name="Dichmann D.S."/>
            <person name="Dubchak I."/>
            <person name="Amaya E."/>
            <person name="Detter J.C."/>
            <person name="Fletcher R."/>
            <person name="Gerhard D.S."/>
            <person name="Goodstein D."/>
            <person name="Graves T."/>
            <person name="Grigoriev I.V."/>
            <person name="Grimwood J."/>
            <person name="Kawashima T."/>
            <person name="Lindquist E."/>
            <person name="Lucas S.M."/>
            <person name="Mead P.E."/>
            <person name="Mitros T."/>
            <person name="Ogino H."/>
            <person name="Ohta Y."/>
            <person name="Poliakov A.V."/>
            <person name="Pollet N."/>
            <person name="Robert J."/>
            <person name="Salamov A."/>
            <person name="Sater A.K."/>
            <person name="Schmutz J."/>
            <person name="Terry A."/>
            <person name="Vize P.D."/>
            <person name="Warren W.C."/>
            <person name="Wells D."/>
            <person name="Wills A."/>
            <person name="Wilson R.K."/>
            <person name="Zimmerman L.B."/>
            <person name="Zorn A.M."/>
            <person name="Grainger R."/>
            <person name="Grammer T."/>
            <person name="Khokha M.K."/>
            <person name="Richardson P.M."/>
            <person name="Rokhsar D.S."/>
        </authorList>
    </citation>
    <scope>NUCLEOTIDE SEQUENCE [LARGE SCALE GENOMIC DNA]</scope>
    <source>
        <strain evidence="9">Nigerian</strain>
    </source>
</reference>
<dbReference type="Bgee" id="ENSXETG00000023710">
    <property type="expression patterns" value="Expressed in 2-cell stage embryo and 9 other cell types or tissues"/>
</dbReference>
<dbReference type="Pfam" id="PF22110">
    <property type="entry name" value="TFIIIA_zf-C2H2"/>
    <property type="match status" value="1"/>
</dbReference>
<evidence type="ECO:0000256" key="4">
    <source>
        <dbReference type="ARBA" id="ARBA00022833"/>
    </source>
</evidence>
<feature type="domain" description="C2H2-type" evidence="7">
    <location>
        <begin position="106"/>
        <end position="135"/>
    </location>
</feature>
<feature type="domain" description="C2H2-type" evidence="7">
    <location>
        <begin position="251"/>
        <end position="280"/>
    </location>
</feature>
<dbReference type="GeneTree" id="ENSGT00940000168143"/>
<dbReference type="AGR" id="Xenbase:XB-GENE-5898342"/>
<dbReference type="InterPro" id="IPR036236">
    <property type="entry name" value="Znf_C2H2_sf"/>
</dbReference>
<evidence type="ECO:0000313" key="9">
    <source>
        <dbReference type="Ensembl" id="ENSXETP00000116480"/>
    </source>
</evidence>
<evidence type="ECO:0000256" key="1">
    <source>
        <dbReference type="ARBA" id="ARBA00022723"/>
    </source>
</evidence>
<dbReference type="SUPFAM" id="SSF57667">
    <property type="entry name" value="beta-beta-alpha zinc fingers"/>
    <property type="match status" value="3"/>
</dbReference>
<evidence type="ECO:0000313" key="12">
    <source>
        <dbReference type="Xenbase" id="XB-GENE-5898342"/>
    </source>
</evidence>
<dbReference type="AlphaFoldDB" id="Q28F41"/>
<dbReference type="Ensembl" id="ENSXETT00000112882">
    <property type="protein sequence ID" value="ENSXETP00000116480"/>
    <property type="gene ID" value="ENSXETG00000023710"/>
</dbReference>
<dbReference type="OrthoDB" id="2687452at2759"/>
<name>Q28F41_XENTR</name>
<dbReference type="InterPro" id="IPR051061">
    <property type="entry name" value="Zinc_finger_trans_reg"/>
</dbReference>
<evidence type="ECO:0000256" key="6">
    <source>
        <dbReference type="PROSITE-ProRule" id="PRU00042"/>
    </source>
</evidence>
<evidence type="ECO:0000259" key="7">
    <source>
        <dbReference type="PROSITE" id="PS50157"/>
    </source>
</evidence>
<dbReference type="PaxDb" id="8364-ENSXETP00000059706"/>
<dbReference type="GeneID" id="548848"/>
<dbReference type="Pfam" id="PF00096">
    <property type="entry name" value="zf-C2H2"/>
    <property type="match status" value="3"/>
</dbReference>
<evidence type="ECO:0000256" key="3">
    <source>
        <dbReference type="ARBA" id="ARBA00022771"/>
    </source>
</evidence>
<dbReference type="STRING" id="8364.ENSXETP00000047719"/>
<dbReference type="SMART" id="SM00355">
    <property type="entry name" value="ZnF_C2H2"/>
    <property type="match status" value="9"/>
</dbReference>
<feature type="domain" description="C2H2-type" evidence="7">
    <location>
        <begin position="75"/>
        <end position="105"/>
    </location>
</feature>
<evidence type="ECO:0000256" key="2">
    <source>
        <dbReference type="ARBA" id="ARBA00022737"/>
    </source>
</evidence>
<keyword evidence="5" id="KW-0694">RNA-binding</keyword>
<evidence type="ECO:0000313" key="8">
    <source>
        <dbReference type="EMBL" id="CAJ83523.1"/>
    </source>
</evidence>
<keyword evidence="2" id="KW-0677">Repeat</keyword>
<evidence type="ECO:0000313" key="10">
    <source>
        <dbReference type="Proteomes" id="UP000008143"/>
    </source>
</evidence>
<dbReference type="Xenbase" id="XB-GENE-5898342">
    <property type="gene designation" value="42sp43"/>
</dbReference>
<dbReference type="Proteomes" id="UP000008143">
    <property type="component" value="Chromosome 10"/>
</dbReference>
<dbReference type="KEGG" id="xtr:548848"/>
<keyword evidence="3 6" id="KW-0863">Zinc-finger</keyword>
<feature type="domain" description="C2H2-type" evidence="7">
    <location>
        <begin position="220"/>
        <end position="245"/>
    </location>
</feature>
<sequence length="365" mass="41546">MKNVGQTIPGKLQAFRCPAAGCMATYRKEGKLRDHMAGHSGQKPWKCSKKDCGKVFARKRQIQKHIKCHLILKKYSCSAAGCKMAFNIKKSLKSHTLYKHGDALPLKCSVSGCKRSFRKKSALRIHLSEHSKESLSVCDLPGCGWKSTSATELKAHQRRHGGYRCSHEGCQTISPTWTALQTHLEKHPLELQCATCKKPFKKASALRRHKATHDKKPLKLPCPRQDCDKTFNTVFNLTHHVRKVHLCLQTHRCYHAGCNRSFAMRESLLRHLVVHDPERKKLKLKLGRRPPKFRGRGARCPTPVVEEDLTNLFSQKLLFHYKTRLETNLSGLFNERQLREPAEPEVNLSGLFQLPQGRARAEKAA</sequence>
<dbReference type="GO" id="GO:0008270">
    <property type="term" value="F:zinc ion binding"/>
    <property type="evidence" value="ECO:0007669"/>
    <property type="project" value="UniProtKB-KW"/>
</dbReference>
<dbReference type="InterPro" id="IPR054599">
    <property type="entry name" value="TFIIIA_Zfn-C2H2"/>
</dbReference>
<proteinExistence type="evidence at transcript level"/>
<evidence type="ECO:0000256" key="5">
    <source>
        <dbReference type="ARBA" id="ARBA00022884"/>
    </source>
</evidence>
<keyword evidence="1" id="KW-0479">Metal-binding</keyword>
<feature type="domain" description="C2H2-type" evidence="7">
    <location>
        <begin position="191"/>
        <end position="218"/>
    </location>
</feature>
<dbReference type="RefSeq" id="NP_001016094.1">
    <property type="nucleotide sequence ID" value="NM_001016094.2"/>
</dbReference>
<protein>
    <submittedName>
        <fullName evidence="8">Novel RNA binding protein</fullName>
    </submittedName>
    <submittedName>
        <fullName evidence="9 11">P43 5S RNA-binding protein</fullName>
    </submittedName>
</protein>
<dbReference type="PANTHER" id="PTHR46179:SF28">
    <property type="entry name" value="SI:DKEY-208K4.2 PROTEIN"/>
    <property type="match status" value="1"/>
</dbReference>
<organism evidence="8">
    <name type="scientific">Xenopus tropicalis</name>
    <name type="common">Western clawed frog</name>
    <name type="synonym">Silurana tropicalis</name>
    <dbReference type="NCBI Taxonomy" id="8364"/>
    <lineage>
        <taxon>Eukaryota</taxon>
        <taxon>Metazoa</taxon>
        <taxon>Chordata</taxon>
        <taxon>Craniata</taxon>
        <taxon>Vertebrata</taxon>
        <taxon>Euteleostomi</taxon>
        <taxon>Amphibia</taxon>
        <taxon>Batrachia</taxon>
        <taxon>Anura</taxon>
        <taxon>Pipoidea</taxon>
        <taxon>Pipidae</taxon>
        <taxon>Xenopodinae</taxon>
        <taxon>Xenopus</taxon>
        <taxon>Silurana</taxon>
    </lineage>
</organism>
<accession>Q28F41</accession>
<dbReference type="InterPro" id="IPR013087">
    <property type="entry name" value="Znf_C2H2_type"/>
</dbReference>
<dbReference type="PROSITE" id="PS00028">
    <property type="entry name" value="ZINC_FINGER_C2H2_1"/>
    <property type="match status" value="7"/>
</dbReference>
<dbReference type="PANTHER" id="PTHR46179">
    <property type="entry name" value="ZINC FINGER PROTEIN"/>
    <property type="match status" value="1"/>
</dbReference>
<gene>
    <name evidence="12" type="primary">42sp43</name>
    <name evidence="9 11" type="synonym">42Sp43</name>
    <name evidence="11" type="synonym">Thesaurin-B</name>
    <name evidence="11" type="synonym">znf160</name>
    <name evidence="8" type="ORF">TGas064d12.1-001</name>
</gene>